<reference evidence="2 3" key="1">
    <citation type="submission" date="2021-06" db="EMBL/GenBank/DDBJ databases">
        <authorList>
            <person name="Palmer J.M."/>
        </authorList>
    </citation>
    <scope>NUCLEOTIDE SEQUENCE [LARGE SCALE GENOMIC DNA]</scope>
    <source>
        <strain evidence="3">if_2019</strain>
        <tissue evidence="2">Muscle</tissue>
    </source>
</reference>
<evidence type="ECO:0000313" key="2">
    <source>
        <dbReference type="EMBL" id="MEQ2236802.1"/>
    </source>
</evidence>
<keyword evidence="1" id="KW-1133">Transmembrane helix</keyword>
<proteinExistence type="predicted"/>
<feature type="transmembrane region" description="Helical" evidence="1">
    <location>
        <begin position="44"/>
        <end position="62"/>
    </location>
</feature>
<dbReference type="Proteomes" id="UP001482620">
    <property type="component" value="Unassembled WGS sequence"/>
</dbReference>
<evidence type="ECO:0000313" key="3">
    <source>
        <dbReference type="Proteomes" id="UP001482620"/>
    </source>
</evidence>
<name>A0ABV0TWR1_9TELE</name>
<dbReference type="EMBL" id="JAHRIQ010047828">
    <property type="protein sequence ID" value="MEQ2236802.1"/>
    <property type="molecule type" value="Genomic_DNA"/>
</dbReference>
<feature type="transmembrane region" description="Helical" evidence="1">
    <location>
        <begin position="20"/>
        <end position="38"/>
    </location>
</feature>
<gene>
    <name evidence="2" type="ORF">ILYODFUR_016374</name>
</gene>
<protein>
    <submittedName>
        <fullName evidence="2">Uncharacterized protein</fullName>
    </submittedName>
</protein>
<keyword evidence="3" id="KW-1185">Reference proteome</keyword>
<comment type="caution">
    <text evidence="2">The sequence shown here is derived from an EMBL/GenBank/DDBJ whole genome shotgun (WGS) entry which is preliminary data.</text>
</comment>
<keyword evidence="1" id="KW-0812">Transmembrane</keyword>
<evidence type="ECO:0000256" key="1">
    <source>
        <dbReference type="SAM" id="Phobius"/>
    </source>
</evidence>
<keyword evidence="1" id="KW-0472">Membrane</keyword>
<organism evidence="2 3">
    <name type="scientific">Ilyodon furcidens</name>
    <name type="common">goldbreast splitfin</name>
    <dbReference type="NCBI Taxonomy" id="33524"/>
    <lineage>
        <taxon>Eukaryota</taxon>
        <taxon>Metazoa</taxon>
        <taxon>Chordata</taxon>
        <taxon>Craniata</taxon>
        <taxon>Vertebrata</taxon>
        <taxon>Euteleostomi</taxon>
        <taxon>Actinopterygii</taxon>
        <taxon>Neopterygii</taxon>
        <taxon>Teleostei</taxon>
        <taxon>Neoteleostei</taxon>
        <taxon>Acanthomorphata</taxon>
        <taxon>Ovalentaria</taxon>
        <taxon>Atherinomorphae</taxon>
        <taxon>Cyprinodontiformes</taxon>
        <taxon>Goodeidae</taxon>
        <taxon>Ilyodon</taxon>
    </lineage>
</organism>
<accession>A0ABV0TWR1</accession>
<sequence length="132" mass="14611">MCSVHWLCPGITQFSSLKPVIFFIPDCTSLILFCWSLLSSFSLSTSLLSLFLTLSYFCKLLNNSLSLLKGSFFFLVKQVLQATCNPGFVTEIASHQSGEDSVIHTEVYIISHTLSHGIDVISMLLSQCIPVL</sequence>